<dbReference type="Pfam" id="PF01381">
    <property type="entry name" value="HTH_3"/>
    <property type="match status" value="1"/>
</dbReference>
<dbReference type="GO" id="GO:0003677">
    <property type="term" value="F:DNA binding"/>
    <property type="evidence" value="ECO:0007669"/>
    <property type="project" value="UniProtKB-KW"/>
</dbReference>
<dbReference type="InterPro" id="IPR010982">
    <property type="entry name" value="Lambda_DNA-bd_dom_sf"/>
</dbReference>
<evidence type="ECO:0000313" key="5">
    <source>
        <dbReference type="EMBL" id="EIJ43828.1"/>
    </source>
</evidence>
<dbReference type="AlphaFoldDB" id="I3CJN5"/>
<dbReference type="SMART" id="SM00530">
    <property type="entry name" value="HTH_XRE"/>
    <property type="match status" value="1"/>
</dbReference>
<proteinExistence type="predicted"/>
<dbReference type="HOGENOM" id="CLU_144725_0_2_6"/>
<dbReference type="RefSeq" id="WP_002691354.1">
    <property type="nucleotide sequence ID" value="NZ_JH600070.1"/>
</dbReference>
<gene>
    <name evidence="5" type="ORF">BegalDRAFT_3001</name>
</gene>
<dbReference type="CDD" id="cd00093">
    <property type="entry name" value="HTH_XRE"/>
    <property type="match status" value="1"/>
</dbReference>
<sequence>MNKSILETVHEIAKDLHAIGVMQETTLREFDAICLPTIQEYTAEQIKLIRLRHKVSQRVFASYLNISKSAVQKWEQGKKKPNNSSLKLLNLVDTKGLDILA</sequence>
<protein>
    <submittedName>
        <fullName evidence="5">Putative transcriptional regulator</fullName>
    </submittedName>
</protein>
<evidence type="ECO:0000256" key="2">
    <source>
        <dbReference type="ARBA" id="ARBA00023125"/>
    </source>
</evidence>
<evidence type="ECO:0000313" key="6">
    <source>
        <dbReference type="Proteomes" id="UP000005744"/>
    </source>
</evidence>
<dbReference type="PANTHER" id="PTHR36511">
    <property type="entry name" value="MERR FAMILY BACTERIAL REGULATORY PROTEIN"/>
    <property type="match status" value="1"/>
</dbReference>
<dbReference type="Gene3D" id="1.10.260.40">
    <property type="entry name" value="lambda repressor-like DNA-binding domains"/>
    <property type="match status" value="1"/>
</dbReference>
<evidence type="ECO:0000256" key="1">
    <source>
        <dbReference type="ARBA" id="ARBA00023015"/>
    </source>
</evidence>
<dbReference type="EMBL" id="JH600070">
    <property type="protein sequence ID" value="EIJ43828.1"/>
    <property type="molecule type" value="Genomic_DNA"/>
</dbReference>
<evidence type="ECO:0000259" key="4">
    <source>
        <dbReference type="PROSITE" id="PS50943"/>
    </source>
</evidence>
<keyword evidence="2" id="KW-0238">DNA-binding</keyword>
<dbReference type="InterPro" id="IPR001387">
    <property type="entry name" value="Cro/C1-type_HTH"/>
</dbReference>
<reference evidence="5 6" key="1">
    <citation type="submission" date="2011-11" db="EMBL/GenBank/DDBJ databases">
        <title>Improved High-Quality Draft sequence of Beggiatoa alba B18lD.</title>
        <authorList>
            <consortium name="US DOE Joint Genome Institute"/>
            <person name="Lucas S."/>
            <person name="Han J."/>
            <person name="Lapidus A."/>
            <person name="Cheng J.-F."/>
            <person name="Goodwin L."/>
            <person name="Pitluck S."/>
            <person name="Peters L."/>
            <person name="Mikhailova N."/>
            <person name="Held B."/>
            <person name="Detter J.C."/>
            <person name="Han C."/>
            <person name="Tapia R."/>
            <person name="Land M."/>
            <person name="Hauser L."/>
            <person name="Kyrpides N."/>
            <person name="Ivanova N."/>
            <person name="Pagani I."/>
            <person name="Samuel K."/>
            <person name="Teske A."/>
            <person name="Mueller J."/>
            <person name="Woyke T."/>
        </authorList>
    </citation>
    <scope>NUCLEOTIDE SEQUENCE [LARGE SCALE GENOMIC DNA]</scope>
    <source>
        <strain evidence="5 6">B18LD</strain>
    </source>
</reference>
<dbReference type="OrthoDB" id="9799384at2"/>
<feature type="domain" description="HTH cro/C1-type" evidence="4">
    <location>
        <begin position="46"/>
        <end position="89"/>
    </location>
</feature>
<accession>I3CJN5</accession>
<dbReference type="InterPro" id="IPR052359">
    <property type="entry name" value="HTH-type_reg/antitoxin"/>
</dbReference>
<keyword evidence="1" id="KW-0805">Transcription regulation</keyword>
<name>I3CJN5_9GAMM</name>
<dbReference type="PROSITE" id="PS50943">
    <property type="entry name" value="HTH_CROC1"/>
    <property type="match status" value="1"/>
</dbReference>
<keyword evidence="6" id="KW-1185">Reference proteome</keyword>
<organism evidence="5 6">
    <name type="scientific">Beggiatoa alba B18LD</name>
    <dbReference type="NCBI Taxonomy" id="395493"/>
    <lineage>
        <taxon>Bacteria</taxon>
        <taxon>Pseudomonadati</taxon>
        <taxon>Pseudomonadota</taxon>
        <taxon>Gammaproteobacteria</taxon>
        <taxon>Thiotrichales</taxon>
        <taxon>Thiotrichaceae</taxon>
        <taxon>Beggiatoa</taxon>
    </lineage>
</organism>
<keyword evidence="3" id="KW-0804">Transcription</keyword>
<dbReference type="SUPFAM" id="SSF47413">
    <property type="entry name" value="lambda repressor-like DNA-binding domains"/>
    <property type="match status" value="1"/>
</dbReference>
<dbReference type="eggNOG" id="COG2944">
    <property type="taxonomic scope" value="Bacteria"/>
</dbReference>
<evidence type="ECO:0000256" key="3">
    <source>
        <dbReference type="ARBA" id="ARBA00023163"/>
    </source>
</evidence>
<dbReference type="PANTHER" id="PTHR36511:SF3">
    <property type="entry name" value="ANTITOXIN HIGA-2"/>
    <property type="match status" value="1"/>
</dbReference>
<dbReference type="Proteomes" id="UP000005744">
    <property type="component" value="Unassembled WGS sequence"/>
</dbReference>